<evidence type="ECO:0000313" key="1">
    <source>
        <dbReference type="EMBL" id="JAD48483.1"/>
    </source>
</evidence>
<accession>A0A0A9AF02</accession>
<sequence>MRAKEEFELAMKAFGQESMALQQDD</sequence>
<reference evidence="1" key="1">
    <citation type="submission" date="2014-09" db="EMBL/GenBank/DDBJ databases">
        <authorList>
            <person name="Magalhaes I.L.F."/>
            <person name="Oliveira U."/>
            <person name="Santos F.R."/>
            <person name="Vidigal T.H.D.A."/>
            <person name="Brescovit A.D."/>
            <person name="Santos A.J."/>
        </authorList>
    </citation>
    <scope>NUCLEOTIDE SEQUENCE</scope>
    <source>
        <tissue evidence="1">Shoot tissue taken approximately 20 cm above the soil surface</tissue>
    </source>
</reference>
<reference evidence="1" key="2">
    <citation type="journal article" date="2015" name="Data Brief">
        <title>Shoot transcriptome of the giant reed, Arundo donax.</title>
        <authorList>
            <person name="Barrero R.A."/>
            <person name="Guerrero F.D."/>
            <person name="Moolhuijzen P."/>
            <person name="Goolsby J.A."/>
            <person name="Tidwell J."/>
            <person name="Bellgard S.E."/>
            <person name="Bellgard M.I."/>
        </authorList>
    </citation>
    <scope>NUCLEOTIDE SEQUENCE</scope>
    <source>
        <tissue evidence="1">Shoot tissue taken approximately 20 cm above the soil surface</tissue>
    </source>
</reference>
<name>A0A0A9AF02_ARUDO</name>
<organism evidence="1">
    <name type="scientific">Arundo donax</name>
    <name type="common">Giant reed</name>
    <name type="synonym">Donax arundinaceus</name>
    <dbReference type="NCBI Taxonomy" id="35708"/>
    <lineage>
        <taxon>Eukaryota</taxon>
        <taxon>Viridiplantae</taxon>
        <taxon>Streptophyta</taxon>
        <taxon>Embryophyta</taxon>
        <taxon>Tracheophyta</taxon>
        <taxon>Spermatophyta</taxon>
        <taxon>Magnoliopsida</taxon>
        <taxon>Liliopsida</taxon>
        <taxon>Poales</taxon>
        <taxon>Poaceae</taxon>
        <taxon>PACMAD clade</taxon>
        <taxon>Arundinoideae</taxon>
        <taxon>Arundineae</taxon>
        <taxon>Arundo</taxon>
    </lineage>
</organism>
<proteinExistence type="predicted"/>
<dbReference type="EMBL" id="GBRH01249412">
    <property type="protein sequence ID" value="JAD48483.1"/>
    <property type="molecule type" value="Transcribed_RNA"/>
</dbReference>
<protein>
    <submittedName>
        <fullName evidence="1">Uncharacterized protein</fullName>
    </submittedName>
</protein>
<dbReference type="AlphaFoldDB" id="A0A0A9AF02"/>